<dbReference type="AlphaFoldDB" id="A0A3E3JZH4"/>
<feature type="transmembrane region" description="Helical" evidence="9">
    <location>
        <begin position="46"/>
        <end position="68"/>
    </location>
</feature>
<protein>
    <recommendedName>
        <fullName evidence="10">Molybdenum transport system permease</fullName>
    </recommendedName>
</protein>
<dbReference type="PROSITE" id="PS50928">
    <property type="entry name" value="ABC_TM1"/>
    <property type="match status" value="1"/>
</dbReference>
<dbReference type="GO" id="GO:0015098">
    <property type="term" value="F:molybdate ion transmembrane transporter activity"/>
    <property type="evidence" value="ECO:0007669"/>
    <property type="project" value="UniProtKB-UniRule"/>
</dbReference>
<keyword evidence="3 9" id="KW-0813">Transport</keyword>
<evidence type="ECO:0000256" key="10">
    <source>
        <dbReference type="RuleBase" id="RU365097"/>
    </source>
</evidence>
<name>A0A3E3JZH4_9FIRM</name>
<feature type="transmembrane region" description="Helical" evidence="9">
    <location>
        <begin position="6"/>
        <end position="34"/>
    </location>
</feature>
<dbReference type="OrthoDB" id="9795403at2"/>
<evidence type="ECO:0000259" key="11">
    <source>
        <dbReference type="PROSITE" id="PS50928"/>
    </source>
</evidence>
<accession>A0A3E3JZH4</accession>
<keyword evidence="4 10" id="KW-1003">Cell membrane</keyword>
<dbReference type="EMBL" id="QVLX01000009">
    <property type="protein sequence ID" value="RGE85202.1"/>
    <property type="molecule type" value="Genomic_DNA"/>
</dbReference>
<feature type="transmembrane region" description="Helical" evidence="9">
    <location>
        <begin position="132"/>
        <end position="151"/>
    </location>
</feature>
<dbReference type="NCBIfam" id="TIGR02141">
    <property type="entry name" value="modB_ABC"/>
    <property type="match status" value="1"/>
</dbReference>
<proteinExistence type="inferred from homology"/>
<evidence type="ECO:0000256" key="3">
    <source>
        <dbReference type="ARBA" id="ARBA00022448"/>
    </source>
</evidence>
<dbReference type="Pfam" id="PF00528">
    <property type="entry name" value="BPD_transp_1"/>
    <property type="match status" value="1"/>
</dbReference>
<evidence type="ECO:0000256" key="1">
    <source>
        <dbReference type="ARBA" id="ARBA00004651"/>
    </source>
</evidence>
<dbReference type="RefSeq" id="WP_024733413.1">
    <property type="nucleotide sequence ID" value="NZ_BAABYU010000001.1"/>
</dbReference>
<evidence type="ECO:0000256" key="2">
    <source>
        <dbReference type="ARBA" id="ARBA00007069"/>
    </source>
</evidence>
<evidence type="ECO:0000256" key="7">
    <source>
        <dbReference type="ARBA" id="ARBA00022989"/>
    </source>
</evidence>
<evidence type="ECO:0000256" key="8">
    <source>
        <dbReference type="ARBA" id="ARBA00023136"/>
    </source>
</evidence>
<feature type="transmembrane region" description="Helical" evidence="9">
    <location>
        <begin position="80"/>
        <end position="104"/>
    </location>
</feature>
<comment type="function">
    <text evidence="10">Part of the binding-protein-dependent transport system for molybdenum; probably responsible for the translocation of the substrate across the membrane.</text>
</comment>
<keyword evidence="13" id="KW-1185">Reference proteome</keyword>
<dbReference type="Gene3D" id="1.10.3720.10">
    <property type="entry name" value="MetI-like"/>
    <property type="match status" value="1"/>
</dbReference>
<dbReference type="InterPro" id="IPR011867">
    <property type="entry name" value="ModB_ABC"/>
</dbReference>
<feature type="domain" description="ABC transmembrane type-1" evidence="11">
    <location>
        <begin position="6"/>
        <end position="212"/>
    </location>
</feature>
<feature type="transmembrane region" description="Helical" evidence="9">
    <location>
        <begin position="193"/>
        <end position="215"/>
    </location>
</feature>
<dbReference type="PANTHER" id="PTHR30183:SF3">
    <property type="entry name" value="MOLYBDENUM TRANSPORT SYSTEM PERMEASE PROTEIN MODB"/>
    <property type="match status" value="1"/>
</dbReference>
<reference evidence="12 13" key="1">
    <citation type="submission" date="2018-08" db="EMBL/GenBank/DDBJ databases">
        <title>A genome reference for cultivated species of the human gut microbiota.</title>
        <authorList>
            <person name="Zou Y."/>
            <person name="Xue W."/>
            <person name="Luo G."/>
        </authorList>
    </citation>
    <scope>NUCLEOTIDE SEQUENCE [LARGE SCALE GENOMIC DNA]</scope>
    <source>
        <strain evidence="12 13">AF37-2AT</strain>
    </source>
</reference>
<keyword evidence="8 9" id="KW-0472">Membrane</keyword>
<evidence type="ECO:0000313" key="13">
    <source>
        <dbReference type="Proteomes" id="UP000261080"/>
    </source>
</evidence>
<comment type="caution">
    <text evidence="12">The sequence shown here is derived from an EMBL/GenBank/DDBJ whole genome shotgun (WGS) entry which is preliminary data.</text>
</comment>
<gene>
    <name evidence="12" type="primary">modB</name>
    <name evidence="12" type="ORF">DW016_13780</name>
</gene>
<keyword evidence="5 10" id="KW-0500">Molybdenum</keyword>
<comment type="similarity">
    <text evidence="2 10">Belongs to the binding-protein-dependent transport system permease family. CysTW subfamily.</text>
</comment>
<keyword evidence="6 9" id="KW-0812">Transmembrane</keyword>
<dbReference type="InterPro" id="IPR035906">
    <property type="entry name" value="MetI-like_sf"/>
</dbReference>
<dbReference type="CDD" id="cd06261">
    <property type="entry name" value="TM_PBP2"/>
    <property type="match status" value="1"/>
</dbReference>
<dbReference type="PANTHER" id="PTHR30183">
    <property type="entry name" value="MOLYBDENUM TRANSPORT SYSTEM PERMEASE PROTEIN MODB"/>
    <property type="match status" value="1"/>
</dbReference>
<organism evidence="12 13">
    <name type="scientific">Sellimonas intestinalis</name>
    <dbReference type="NCBI Taxonomy" id="1653434"/>
    <lineage>
        <taxon>Bacteria</taxon>
        <taxon>Bacillati</taxon>
        <taxon>Bacillota</taxon>
        <taxon>Clostridia</taxon>
        <taxon>Lachnospirales</taxon>
        <taxon>Lachnospiraceae</taxon>
        <taxon>Sellimonas</taxon>
    </lineage>
</organism>
<dbReference type="SUPFAM" id="SSF161098">
    <property type="entry name" value="MetI-like"/>
    <property type="match status" value="1"/>
</dbReference>
<dbReference type="GO" id="GO:0005886">
    <property type="term" value="C:plasma membrane"/>
    <property type="evidence" value="ECO:0007669"/>
    <property type="project" value="UniProtKB-SubCell"/>
</dbReference>
<comment type="subcellular location">
    <subcellularLocation>
        <location evidence="1 9">Cell membrane</location>
        <topology evidence="1 9">Multi-pass membrane protein</topology>
    </subcellularLocation>
</comment>
<evidence type="ECO:0000313" key="12">
    <source>
        <dbReference type="EMBL" id="RGE85202.1"/>
    </source>
</evidence>
<dbReference type="InterPro" id="IPR000515">
    <property type="entry name" value="MetI-like"/>
</dbReference>
<evidence type="ECO:0000256" key="5">
    <source>
        <dbReference type="ARBA" id="ARBA00022505"/>
    </source>
</evidence>
<evidence type="ECO:0000256" key="4">
    <source>
        <dbReference type="ARBA" id="ARBA00022475"/>
    </source>
</evidence>
<keyword evidence="7 9" id="KW-1133">Transmembrane helix</keyword>
<evidence type="ECO:0000256" key="9">
    <source>
        <dbReference type="RuleBase" id="RU363032"/>
    </source>
</evidence>
<evidence type="ECO:0000256" key="6">
    <source>
        <dbReference type="ARBA" id="ARBA00022692"/>
    </source>
</evidence>
<dbReference type="Proteomes" id="UP000261080">
    <property type="component" value="Unassembled WGS sequence"/>
</dbReference>
<sequence length="223" mass="24331">MDFSPVWISLKTTVCSSAITFVLGIVAAWAVMFIKSKKWKAAVDGFLTIPLVLPPTVAGFFLLWLFGARRPIGSFVEEAFGFRIAFSWVATVLAAVVVSFPLMYRSAKAGFEQIDQNMIEEAKMLGLGKWGILWKILFPCTFPSILSGMILSTTRGLGEYGATAMLAGNIPGKTRTLPLAVYSEVAGGNMDRAAVYVAVILVIAFLSVWVMNMMAKTEQNIKI</sequence>